<dbReference type="GO" id="GO:0020037">
    <property type="term" value="F:heme binding"/>
    <property type="evidence" value="ECO:0007669"/>
    <property type="project" value="InterPro"/>
</dbReference>
<dbReference type="AlphaFoldDB" id="A0A4R0RAU3"/>
<evidence type="ECO:0000313" key="9">
    <source>
        <dbReference type="EMBL" id="TCD63946.1"/>
    </source>
</evidence>
<dbReference type="InterPro" id="IPR011008">
    <property type="entry name" value="Dimeric_a/b-barrel"/>
</dbReference>
<accession>A0A4R0RAU3</accession>
<evidence type="ECO:0000256" key="4">
    <source>
        <dbReference type="ARBA" id="ARBA00022723"/>
    </source>
</evidence>
<dbReference type="Pfam" id="PF21105">
    <property type="entry name" value="DyP_N"/>
    <property type="match status" value="1"/>
</dbReference>
<keyword evidence="2" id="KW-0575">Peroxidase</keyword>
<keyword evidence="6" id="KW-0408">Iron</keyword>
<dbReference type="Proteomes" id="UP000292702">
    <property type="component" value="Unassembled WGS sequence"/>
</dbReference>
<protein>
    <recommendedName>
        <fullName evidence="8">DyP dimeric alpha+beta barrel domain-containing protein</fullName>
    </recommendedName>
</protein>
<dbReference type="EMBL" id="RWJN01000265">
    <property type="protein sequence ID" value="TCD63946.1"/>
    <property type="molecule type" value="Genomic_DNA"/>
</dbReference>
<dbReference type="GO" id="GO:0004601">
    <property type="term" value="F:peroxidase activity"/>
    <property type="evidence" value="ECO:0007669"/>
    <property type="project" value="UniProtKB-KW"/>
</dbReference>
<organism evidence="9 10">
    <name type="scientific">Steccherinum ochraceum</name>
    <dbReference type="NCBI Taxonomy" id="92696"/>
    <lineage>
        <taxon>Eukaryota</taxon>
        <taxon>Fungi</taxon>
        <taxon>Dikarya</taxon>
        <taxon>Basidiomycota</taxon>
        <taxon>Agaricomycotina</taxon>
        <taxon>Agaricomycetes</taxon>
        <taxon>Polyporales</taxon>
        <taxon>Steccherinaceae</taxon>
        <taxon>Steccherinum</taxon>
    </lineage>
</organism>
<evidence type="ECO:0000256" key="2">
    <source>
        <dbReference type="ARBA" id="ARBA00022559"/>
    </source>
</evidence>
<dbReference type="InterPro" id="IPR049509">
    <property type="entry name" value="DyP_N"/>
</dbReference>
<comment type="cofactor">
    <cofactor evidence="1">
        <name>heme b</name>
        <dbReference type="ChEBI" id="CHEBI:60344"/>
    </cofactor>
</comment>
<dbReference type="OrthoDB" id="3207336at2759"/>
<sequence length="472" mass="52016">MAAVIPPADPKNVQGDIVIGFSKKLEVNLFFQIDNTDGFRKQLGQLVPKITTAVQVTNDKASIKKHKQAGGKDLLKISGLNIAFSQSGLNKLGITDDIGDSLFKDGQLAHASDLGDKGATFDNKAPPTDWVQAFRDPVHGFMIVAGDCQATLDERLAEAMQILQMSSTGTCHEVLRLQGAVRPGDQKGHEHFGFLDSISNPAIKDVDTSPLPGQDTVSQGVILLGRDRDFQSFNRPDWAVDGSMLAFRYLSQLVPEFNDFLEQSANPLTGLTAEFLGARLMGRWKSGAPLDLTPLQDDPDLGKDPQRNNHFRYDFPEDSQTQDRCPFAAHIRKTNPRNDLGEPLNTELNRITRRGIAYGPELSEAEQQQKRTLQDRGLLFRCYQSNLNHGFHFIQQSWANFGNFPPGKSTEPGFDAVIGQNQLDSSSRSITGVDPKNQSTQLSLPALWVLPKGGEYFFSPSIPALKNRFALA</sequence>
<keyword evidence="5" id="KW-0560">Oxidoreductase</keyword>
<dbReference type="STRING" id="92696.A0A4R0RAU3"/>
<evidence type="ECO:0000256" key="6">
    <source>
        <dbReference type="ARBA" id="ARBA00023004"/>
    </source>
</evidence>
<keyword evidence="10" id="KW-1185">Reference proteome</keyword>
<name>A0A4R0RAU3_9APHY</name>
<dbReference type="NCBIfam" id="TIGR01413">
    <property type="entry name" value="Dyp_perox_fam"/>
    <property type="match status" value="1"/>
</dbReference>
<evidence type="ECO:0000256" key="1">
    <source>
        <dbReference type="ARBA" id="ARBA00001970"/>
    </source>
</evidence>
<evidence type="ECO:0000256" key="7">
    <source>
        <dbReference type="ARBA" id="ARBA00025737"/>
    </source>
</evidence>
<dbReference type="PANTHER" id="PTHR30521">
    <property type="entry name" value="DEFERROCHELATASE/PEROXIDASE"/>
    <property type="match status" value="1"/>
</dbReference>
<evidence type="ECO:0000256" key="5">
    <source>
        <dbReference type="ARBA" id="ARBA00023002"/>
    </source>
</evidence>
<evidence type="ECO:0000259" key="8">
    <source>
        <dbReference type="Pfam" id="PF21105"/>
    </source>
</evidence>
<evidence type="ECO:0000313" key="10">
    <source>
        <dbReference type="Proteomes" id="UP000292702"/>
    </source>
</evidence>
<dbReference type="GO" id="GO:0046872">
    <property type="term" value="F:metal ion binding"/>
    <property type="evidence" value="ECO:0007669"/>
    <property type="project" value="UniProtKB-KW"/>
</dbReference>
<dbReference type="GO" id="GO:0005829">
    <property type="term" value="C:cytosol"/>
    <property type="evidence" value="ECO:0007669"/>
    <property type="project" value="TreeGrafter"/>
</dbReference>
<dbReference type="InterPro" id="IPR006314">
    <property type="entry name" value="Dyp_peroxidase"/>
</dbReference>
<comment type="similarity">
    <text evidence="7">Belongs to the DyP-type peroxidase family.</text>
</comment>
<keyword evidence="3" id="KW-0349">Heme</keyword>
<reference evidence="9 10" key="1">
    <citation type="submission" date="2018-11" db="EMBL/GenBank/DDBJ databases">
        <title>Genome assembly of Steccherinum ochraceum LE-BIN_3174, the white-rot fungus of the Steccherinaceae family (The Residual Polyporoid clade, Polyporales, Basidiomycota).</title>
        <authorList>
            <person name="Fedorova T.V."/>
            <person name="Glazunova O.A."/>
            <person name="Landesman E.O."/>
            <person name="Moiseenko K.V."/>
            <person name="Psurtseva N.V."/>
            <person name="Savinova O.S."/>
            <person name="Shakhova N.V."/>
            <person name="Tyazhelova T.V."/>
            <person name="Vasina D.V."/>
        </authorList>
    </citation>
    <scope>NUCLEOTIDE SEQUENCE [LARGE SCALE GENOMIC DNA]</scope>
    <source>
        <strain evidence="9 10">LE-BIN_3174</strain>
    </source>
</reference>
<comment type="caution">
    <text evidence="9">The sequence shown here is derived from an EMBL/GenBank/DDBJ whole genome shotgun (WGS) entry which is preliminary data.</text>
</comment>
<evidence type="ECO:0000256" key="3">
    <source>
        <dbReference type="ARBA" id="ARBA00022617"/>
    </source>
</evidence>
<dbReference type="SUPFAM" id="SSF54909">
    <property type="entry name" value="Dimeric alpha+beta barrel"/>
    <property type="match status" value="1"/>
</dbReference>
<dbReference type="PANTHER" id="PTHR30521:SF4">
    <property type="entry name" value="DEFERROCHELATASE"/>
    <property type="match status" value="1"/>
</dbReference>
<feature type="domain" description="DyP dimeric alpha+beta barrel" evidence="8">
    <location>
        <begin position="12"/>
        <end position="183"/>
    </location>
</feature>
<gene>
    <name evidence="9" type="ORF">EIP91_004756</name>
</gene>
<keyword evidence="4" id="KW-0479">Metal-binding</keyword>
<dbReference type="PROSITE" id="PS51404">
    <property type="entry name" value="DYP_PEROXIDASE"/>
    <property type="match status" value="1"/>
</dbReference>
<proteinExistence type="inferred from homology"/>